<dbReference type="Pfam" id="PF00440">
    <property type="entry name" value="TetR_N"/>
    <property type="match status" value="1"/>
</dbReference>
<evidence type="ECO:0000259" key="5">
    <source>
        <dbReference type="PROSITE" id="PS50977"/>
    </source>
</evidence>
<dbReference type="OrthoDB" id="8688418at2"/>
<dbReference type="InterPro" id="IPR050109">
    <property type="entry name" value="HTH-type_TetR-like_transc_reg"/>
</dbReference>
<gene>
    <name evidence="6" type="ORF">E1286_09950</name>
</gene>
<reference evidence="6 7" key="1">
    <citation type="submission" date="2019-03" db="EMBL/GenBank/DDBJ databases">
        <title>Draft genome sequences of novel Actinobacteria.</title>
        <authorList>
            <person name="Sahin N."/>
            <person name="Ay H."/>
            <person name="Saygin H."/>
        </authorList>
    </citation>
    <scope>NUCLEOTIDE SEQUENCE [LARGE SCALE GENOMIC DNA]</scope>
    <source>
        <strain evidence="6 7">CH32</strain>
    </source>
</reference>
<dbReference type="GO" id="GO:0000976">
    <property type="term" value="F:transcription cis-regulatory region binding"/>
    <property type="evidence" value="ECO:0007669"/>
    <property type="project" value="TreeGrafter"/>
</dbReference>
<keyword evidence="3" id="KW-0804">Transcription</keyword>
<dbReference type="PANTHER" id="PTHR30055:SF234">
    <property type="entry name" value="HTH-TYPE TRANSCRIPTIONAL REGULATOR BETI"/>
    <property type="match status" value="1"/>
</dbReference>
<sequence length="207" mass="22936">MARRYSMTKRAQAIEGTRQRLMTAAMDLVMETGGANVPMTAIAERADVSVRTAYNHFASVDALLTAAMAAINEQFASLAPAPVTDHRSPEGALREFVRRWFQEMARQEDRLAALVMIRDAPELERALTTAREIRLERVRSVLAIAQESGRLRAPLDEAAAVAFVQTSYQSWVALVRQLGLSSEEAADLVSRSVAAFAFHHPSWPARR</sequence>
<dbReference type="EMBL" id="SMKQ01000019">
    <property type="protein sequence ID" value="TDD51820.1"/>
    <property type="molecule type" value="Genomic_DNA"/>
</dbReference>
<dbReference type="PRINTS" id="PR00455">
    <property type="entry name" value="HTHTETR"/>
</dbReference>
<dbReference type="InterPro" id="IPR009057">
    <property type="entry name" value="Homeodomain-like_sf"/>
</dbReference>
<dbReference type="SUPFAM" id="SSF46689">
    <property type="entry name" value="Homeodomain-like"/>
    <property type="match status" value="1"/>
</dbReference>
<evidence type="ECO:0000256" key="2">
    <source>
        <dbReference type="ARBA" id="ARBA00023125"/>
    </source>
</evidence>
<evidence type="ECO:0000256" key="4">
    <source>
        <dbReference type="PROSITE-ProRule" id="PRU00335"/>
    </source>
</evidence>
<accession>A0A4R4Z330</accession>
<dbReference type="Proteomes" id="UP000295302">
    <property type="component" value="Unassembled WGS sequence"/>
</dbReference>
<evidence type="ECO:0000256" key="1">
    <source>
        <dbReference type="ARBA" id="ARBA00023015"/>
    </source>
</evidence>
<evidence type="ECO:0000256" key="3">
    <source>
        <dbReference type="ARBA" id="ARBA00023163"/>
    </source>
</evidence>
<comment type="caution">
    <text evidence="6">The sequence shown here is derived from an EMBL/GenBank/DDBJ whole genome shotgun (WGS) entry which is preliminary data.</text>
</comment>
<feature type="domain" description="HTH tetR-type" evidence="5">
    <location>
        <begin position="15"/>
        <end position="75"/>
    </location>
</feature>
<dbReference type="SUPFAM" id="SSF48498">
    <property type="entry name" value="Tetracyclin repressor-like, C-terminal domain"/>
    <property type="match status" value="1"/>
</dbReference>
<proteinExistence type="predicted"/>
<protein>
    <submittedName>
        <fullName evidence="6">TetR/AcrR family transcriptional regulator</fullName>
    </submittedName>
</protein>
<keyword evidence="7" id="KW-1185">Reference proteome</keyword>
<name>A0A4R4Z330_9ACTN</name>
<feature type="DNA-binding region" description="H-T-H motif" evidence="4">
    <location>
        <begin position="38"/>
        <end position="57"/>
    </location>
</feature>
<dbReference type="PANTHER" id="PTHR30055">
    <property type="entry name" value="HTH-TYPE TRANSCRIPTIONAL REGULATOR RUTR"/>
    <property type="match status" value="1"/>
</dbReference>
<dbReference type="GO" id="GO:0003700">
    <property type="term" value="F:DNA-binding transcription factor activity"/>
    <property type="evidence" value="ECO:0007669"/>
    <property type="project" value="TreeGrafter"/>
</dbReference>
<keyword evidence="2 4" id="KW-0238">DNA-binding</keyword>
<dbReference type="InterPro" id="IPR001647">
    <property type="entry name" value="HTH_TetR"/>
</dbReference>
<organism evidence="6 7">
    <name type="scientific">Nonomuraea terrae</name>
    <dbReference type="NCBI Taxonomy" id="2530383"/>
    <lineage>
        <taxon>Bacteria</taxon>
        <taxon>Bacillati</taxon>
        <taxon>Actinomycetota</taxon>
        <taxon>Actinomycetes</taxon>
        <taxon>Streptosporangiales</taxon>
        <taxon>Streptosporangiaceae</taxon>
        <taxon>Nonomuraea</taxon>
    </lineage>
</organism>
<dbReference type="RefSeq" id="WP_132610948.1">
    <property type="nucleotide sequence ID" value="NZ_SMKQ01000019.1"/>
</dbReference>
<evidence type="ECO:0000313" key="7">
    <source>
        <dbReference type="Proteomes" id="UP000295302"/>
    </source>
</evidence>
<dbReference type="AlphaFoldDB" id="A0A4R4Z330"/>
<dbReference type="InterPro" id="IPR036271">
    <property type="entry name" value="Tet_transcr_reg_TetR-rel_C_sf"/>
</dbReference>
<keyword evidence="1" id="KW-0805">Transcription regulation</keyword>
<dbReference type="Gene3D" id="1.10.357.10">
    <property type="entry name" value="Tetracycline Repressor, domain 2"/>
    <property type="match status" value="1"/>
</dbReference>
<evidence type="ECO:0000313" key="6">
    <source>
        <dbReference type="EMBL" id="TDD51820.1"/>
    </source>
</evidence>
<dbReference type="PROSITE" id="PS50977">
    <property type="entry name" value="HTH_TETR_2"/>
    <property type="match status" value="1"/>
</dbReference>